<evidence type="ECO:0000256" key="1">
    <source>
        <dbReference type="SAM" id="Phobius"/>
    </source>
</evidence>
<keyword evidence="1" id="KW-0472">Membrane</keyword>
<organism evidence="2">
    <name type="scientific">Clastoptera arizonana</name>
    <name type="common">Arizona spittle bug</name>
    <dbReference type="NCBI Taxonomy" id="38151"/>
    <lineage>
        <taxon>Eukaryota</taxon>
        <taxon>Metazoa</taxon>
        <taxon>Ecdysozoa</taxon>
        <taxon>Arthropoda</taxon>
        <taxon>Hexapoda</taxon>
        <taxon>Insecta</taxon>
        <taxon>Pterygota</taxon>
        <taxon>Neoptera</taxon>
        <taxon>Paraneoptera</taxon>
        <taxon>Hemiptera</taxon>
        <taxon>Auchenorrhyncha</taxon>
        <taxon>Cercopoidea</taxon>
        <taxon>Clastopteridae</taxon>
        <taxon>Clastoptera</taxon>
    </lineage>
</organism>
<dbReference type="EMBL" id="GEDC01021853">
    <property type="protein sequence ID" value="JAS15445.1"/>
    <property type="molecule type" value="Transcribed_RNA"/>
</dbReference>
<proteinExistence type="predicted"/>
<gene>
    <name evidence="2" type="ORF">g.17679</name>
</gene>
<accession>A0A1B6CQ16</accession>
<dbReference type="SUPFAM" id="SSF53448">
    <property type="entry name" value="Nucleotide-diphospho-sugar transferases"/>
    <property type="match status" value="1"/>
</dbReference>
<dbReference type="PANTHER" id="PTHR46830:SF1">
    <property type="entry name" value="ALPHA-1,4-N-ACETYLGLUCOSAMINYLTRANSFERASE"/>
    <property type="match status" value="1"/>
</dbReference>
<keyword evidence="1" id="KW-1133">Transmembrane helix</keyword>
<dbReference type="InterPro" id="IPR029044">
    <property type="entry name" value="Nucleotide-diphossugar_trans"/>
</dbReference>
<dbReference type="Pfam" id="PF04488">
    <property type="entry name" value="Gly_transf_sug"/>
    <property type="match status" value="1"/>
</dbReference>
<feature type="transmembrane region" description="Helical" evidence="1">
    <location>
        <begin position="12"/>
        <end position="32"/>
    </location>
</feature>
<dbReference type="Gene3D" id="3.90.550.20">
    <property type="match status" value="1"/>
</dbReference>
<reference evidence="2" key="1">
    <citation type="submission" date="2015-12" db="EMBL/GenBank/DDBJ databases">
        <title>De novo transcriptome assembly of four potential Pierce s Disease insect vectors from Arizona vineyards.</title>
        <authorList>
            <person name="Tassone E.E."/>
        </authorList>
    </citation>
    <scope>NUCLEOTIDE SEQUENCE</scope>
</reference>
<sequence length="350" mass="41685">MKQFNMSRLVINLKTLIYLSLLSMFIFFFIPIKNSRGNCRDNVQVVHSNQSVKRQEQIVHPWEEELNFTEFDNNIGTPDGHYIVPNYVHFIKFGQKEFSFPQAVCVLSALKNQKPEKLFIHTDLNGFNGKYWDVLMSVSGFKEVLVINKIKLPTEIFNQTLRKRWARYHGGDVARMQILLKYGGIYLDNDSYIVRSLNDFRRFEFTVGWKPGKLMENQIILSHKNARFLKLWYESYRDNYKPNSWYFNAGQYPAKNILQKMPHLVHRVEKLFGVYNVKRKLYMKKFSEWRDYYAFHILSNRQNGLRNITENATYPVKFNEVNILKYPVAFRSMCLAVYPFPEEIFSNIKL</sequence>
<evidence type="ECO:0000313" key="2">
    <source>
        <dbReference type="EMBL" id="JAS15445.1"/>
    </source>
</evidence>
<name>A0A1B6CQ16_9HEMI</name>
<dbReference type="InterPro" id="IPR007577">
    <property type="entry name" value="GlycoTrfase_DXD_sugar-bd_CS"/>
</dbReference>
<dbReference type="PANTHER" id="PTHR46830">
    <property type="entry name" value="TRANSFERASE, PUTATIVE-RELATED"/>
    <property type="match status" value="1"/>
</dbReference>
<keyword evidence="1" id="KW-0812">Transmembrane</keyword>
<protein>
    <recommendedName>
        <fullName evidence="3">Alpha-1,4-N-acetylglucosaminyltransferase</fullName>
    </recommendedName>
</protein>
<dbReference type="AlphaFoldDB" id="A0A1B6CQ16"/>
<evidence type="ECO:0008006" key="3">
    <source>
        <dbReference type="Google" id="ProtNLM"/>
    </source>
</evidence>